<sequence>MSAADRKAEIELKKAKLRALREDKLRREENRRQALSGNNSGAGSTADVHVDPDAILKILGIEPLQEPAALQPNAQTVDGHASPNILGLRTSHARRKKLQVCQVAEFDIKPLASETYEKEIQTAEAEPDEKVLTYDDTPTDTDRMPIGSFDEPTERVDTKMLKSVHGEIPRQLTTSNKAELEEPACKYFFLLKKRIFGCCCCWCCCCCVGTFVSRVQQRYVYRSPPLSKKQPCLL</sequence>
<dbReference type="AlphaFoldDB" id="A0A3P7LQF4"/>
<name>A0A3P7LQF4_DIBLA</name>
<evidence type="ECO:0000313" key="2">
    <source>
        <dbReference type="EMBL" id="VDN13193.1"/>
    </source>
</evidence>
<feature type="compositionally biased region" description="Basic and acidic residues" evidence="1">
    <location>
        <begin position="23"/>
        <end position="32"/>
    </location>
</feature>
<feature type="region of interest" description="Disordered" evidence="1">
    <location>
        <begin position="23"/>
        <end position="47"/>
    </location>
</feature>
<gene>
    <name evidence="2" type="ORF">DILT_LOCUS9024</name>
</gene>
<keyword evidence="3" id="KW-1185">Reference proteome</keyword>
<protein>
    <submittedName>
        <fullName evidence="2">Uncharacterized protein</fullName>
    </submittedName>
</protein>
<evidence type="ECO:0000313" key="3">
    <source>
        <dbReference type="Proteomes" id="UP000281553"/>
    </source>
</evidence>
<feature type="compositionally biased region" description="Polar residues" evidence="1">
    <location>
        <begin position="33"/>
        <end position="43"/>
    </location>
</feature>
<organism evidence="2 3">
    <name type="scientific">Dibothriocephalus latus</name>
    <name type="common">Fish tapeworm</name>
    <name type="synonym">Diphyllobothrium latum</name>
    <dbReference type="NCBI Taxonomy" id="60516"/>
    <lineage>
        <taxon>Eukaryota</taxon>
        <taxon>Metazoa</taxon>
        <taxon>Spiralia</taxon>
        <taxon>Lophotrochozoa</taxon>
        <taxon>Platyhelminthes</taxon>
        <taxon>Cestoda</taxon>
        <taxon>Eucestoda</taxon>
        <taxon>Diphyllobothriidea</taxon>
        <taxon>Diphyllobothriidae</taxon>
        <taxon>Dibothriocephalus</taxon>
    </lineage>
</organism>
<dbReference type="OrthoDB" id="4189at2759"/>
<dbReference type="EMBL" id="UYRU01055816">
    <property type="protein sequence ID" value="VDN13193.1"/>
    <property type="molecule type" value="Genomic_DNA"/>
</dbReference>
<evidence type="ECO:0000256" key="1">
    <source>
        <dbReference type="SAM" id="MobiDB-lite"/>
    </source>
</evidence>
<proteinExistence type="predicted"/>
<reference evidence="2 3" key="1">
    <citation type="submission" date="2018-11" db="EMBL/GenBank/DDBJ databases">
        <authorList>
            <consortium name="Pathogen Informatics"/>
        </authorList>
    </citation>
    <scope>NUCLEOTIDE SEQUENCE [LARGE SCALE GENOMIC DNA]</scope>
</reference>
<accession>A0A3P7LQF4</accession>
<dbReference type="Proteomes" id="UP000281553">
    <property type="component" value="Unassembled WGS sequence"/>
</dbReference>
<feature type="region of interest" description="Disordered" evidence="1">
    <location>
        <begin position="132"/>
        <end position="151"/>
    </location>
</feature>